<dbReference type="Gene3D" id="6.10.340.10">
    <property type="match status" value="1"/>
</dbReference>
<keyword evidence="6" id="KW-0547">Nucleotide-binding</keyword>
<accession>A0ABP8K8G3</accession>
<dbReference type="SMART" id="SM00387">
    <property type="entry name" value="HATPase_c"/>
    <property type="match status" value="1"/>
</dbReference>
<feature type="transmembrane region" description="Helical" evidence="11">
    <location>
        <begin position="403"/>
        <end position="423"/>
    </location>
</feature>
<feature type="transmembrane region" description="Helical" evidence="11">
    <location>
        <begin position="282"/>
        <end position="304"/>
    </location>
</feature>
<keyword evidence="9" id="KW-0902">Two-component regulatory system</keyword>
<evidence type="ECO:0000256" key="2">
    <source>
        <dbReference type="ARBA" id="ARBA00004370"/>
    </source>
</evidence>
<keyword evidence="11" id="KW-1133">Transmembrane helix</keyword>
<feature type="domain" description="HAMP" evidence="13">
    <location>
        <begin position="957"/>
        <end position="1009"/>
    </location>
</feature>
<evidence type="ECO:0000256" key="6">
    <source>
        <dbReference type="ARBA" id="ARBA00022741"/>
    </source>
</evidence>
<dbReference type="EMBL" id="BAABHB010000002">
    <property type="protein sequence ID" value="GAA4401796.1"/>
    <property type="molecule type" value="Genomic_DNA"/>
</dbReference>
<dbReference type="PROSITE" id="PS50885">
    <property type="entry name" value="HAMP"/>
    <property type="match status" value="1"/>
</dbReference>
<feature type="transmembrane region" description="Helical" evidence="11">
    <location>
        <begin position="458"/>
        <end position="477"/>
    </location>
</feature>
<dbReference type="InterPro" id="IPR036890">
    <property type="entry name" value="HATPase_C_sf"/>
</dbReference>
<evidence type="ECO:0000256" key="9">
    <source>
        <dbReference type="ARBA" id="ARBA00023012"/>
    </source>
</evidence>
<organism evidence="14 15">
    <name type="scientific">Nibrella viscosa</name>
    <dbReference type="NCBI Taxonomy" id="1084524"/>
    <lineage>
        <taxon>Bacteria</taxon>
        <taxon>Pseudomonadati</taxon>
        <taxon>Bacteroidota</taxon>
        <taxon>Cytophagia</taxon>
        <taxon>Cytophagales</taxon>
        <taxon>Spirosomataceae</taxon>
        <taxon>Nibrella</taxon>
    </lineage>
</organism>
<evidence type="ECO:0000256" key="10">
    <source>
        <dbReference type="SAM" id="Coils"/>
    </source>
</evidence>
<dbReference type="InterPro" id="IPR004358">
    <property type="entry name" value="Sig_transdc_His_kin-like_C"/>
</dbReference>
<dbReference type="SUPFAM" id="SSF55874">
    <property type="entry name" value="ATPase domain of HSP90 chaperone/DNA topoisomerase II/histidine kinase"/>
    <property type="match status" value="1"/>
</dbReference>
<dbReference type="SMART" id="SM00388">
    <property type="entry name" value="HisKA"/>
    <property type="match status" value="1"/>
</dbReference>
<evidence type="ECO:0000256" key="4">
    <source>
        <dbReference type="ARBA" id="ARBA00022553"/>
    </source>
</evidence>
<comment type="catalytic activity">
    <reaction evidence="1">
        <text>ATP + protein L-histidine = ADP + protein N-phospho-L-histidine.</text>
        <dbReference type="EC" id="2.7.13.3"/>
    </reaction>
</comment>
<evidence type="ECO:0000256" key="8">
    <source>
        <dbReference type="ARBA" id="ARBA00022840"/>
    </source>
</evidence>
<evidence type="ECO:0000256" key="11">
    <source>
        <dbReference type="SAM" id="Phobius"/>
    </source>
</evidence>
<feature type="transmembrane region" description="Helical" evidence="11">
    <location>
        <begin position="372"/>
        <end position="391"/>
    </location>
</feature>
<dbReference type="CDD" id="cd00075">
    <property type="entry name" value="HATPase"/>
    <property type="match status" value="1"/>
</dbReference>
<feature type="domain" description="Histidine kinase" evidence="12">
    <location>
        <begin position="1026"/>
        <end position="1237"/>
    </location>
</feature>
<dbReference type="RefSeq" id="WP_345265796.1">
    <property type="nucleotide sequence ID" value="NZ_BAABHB010000002.1"/>
</dbReference>
<keyword evidence="7 14" id="KW-0418">Kinase</keyword>
<evidence type="ECO:0000259" key="13">
    <source>
        <dbReference type="PROSITE" id="PS50885"/>
    </source>
</evidence>
<dbReference type="SUPFAM" id="SSF47384">
    <property type="entry name" value="Homodimeric domain of signal transducing histidine kinase"/>
    <property type="match status" value="1"/>
</dbReference>
<dbReference type="EC" id="2.7.13.3" evidence="3"/>
<keyword evidence="11" id="KW-0472">Membrane</keyword>
<keyword evidence="10" id="KW-0175">Coiled coil</keyword>
<comment type="subcellular location">
    <subcellularLocation>
        <location evidence="2">Membrane</location>
    </subcellularLocation>
</comment>
<evidence type="ECO:0000256" key="5">
    <source>
        <dbReference type="ARBA" id="ARBA00022679"/>
    </source>
</evidence>
<dbReference type="PRINTS" id="PR00344">
    <property type="entry name" value="BCTRLSENSOR"/>
</dbReference>
<evidence type="ECO:0000313" key="15">
    <source>
        <dbReference type="Proteomes" id="UP001500936"/>
    </source>
</evidence>
<dbReference type="Pfam" id="PF00512">
    <property type="entry name" value="HisKA"/>
    <property type="match status" value="1"/>
</dbReference>
<proteinExistence type="predicted"/>
<name>A0ABP8K8G3_9BACT</name>
<evidence type="ECO:0000256" key="3">
    <source>
        <dbReference type="ARBA" id="ARBA00012438"/>
    </source>
</evidence>
<dbReference type="InterPro" id="IPR036097">
    <property type="entry name" value="HisK_dim/P_sf"/>
</dbReference>
<evidence type="ECO:0000256" key="1">
    <source>
        <dbReference type="ARBA" id="ARBA00000085"/>
    </source>
</evidence>
<feature type="coiled-coil region" evidence="10">
    <location>
        <begin position="811"/>
        <end position="838"/>
    </location>
</feature>
<dbReference type="InterPro" id="IPR003661">
    <property type="entry name" value="HisK_dim/P_dom"/>
</dbReference>
<evidence type="ECO:0000256" key="7">
    <source>
        <dbReference type="ARBA" id="ARBA00022777"/>
    </source>
</evidence>
<dbReference type="GO" id="GO:0016301">
    <property type="term" value="F:kinase activity"/>
    <property type="evidence" value="ECO:0007669"/>
    <property type="project" value="UniProtKB-KW"/>
</dbReference>
<dbReference type="Gene3D" id="1.10.287.130">
    <property type="match status" value="1"/>
</dbReference>
<dbReference type="CDD" id="cd06225">
    <property type="entry name" value="HAMP"/>
    <property type="match status" value="1"/>
</dbReference>
<comment type="caution">
    <text evidence="14">The sequence shown here is derived from an EMBL/GenBank/DDBJ whole genome shotgun (WGS) entry which is preliminary data.</text>
</comment>
<evidence type="ECO:0000259" key="12">
    <source>
        <dbReference type="PROSITE" id="PS50109"/>
    </source>
</evidence>
<feature type="transmembrane region" description="Helical" evidence="11">
    <location>
        <begin position="214"/>
        <end position="233"/>
    </location>
</feature>
<feature type="transmembrane region" description="Helical" evidence="11">
    <location>
        <begin position="930"/>
        <end position="956"/>
    </location>
</feature>
<dbReference type="SUPFAM" id="SSF158472">
    <property type="entry name" value="HAMP domain-like"/>
    <property type="match status" value="1"/>
</dbReference>
<reference evidence="15" key="1">
    <citation type="journal article" date="2019" name="Int. J. Syst. Evol. Microbiol.">
        <title>The Global Catalogue of Microorganisms (GCM) 10K type strain sequencing project: providing services to taxonomists for standard genome sequencing and annotation.</title>
        <authorList>
            <consortium name="The Broad Institute Genomics Platform"/>
            <consortium name="The Broad Institute Genome Sequencing Center for Infectious Disease"/>
            <person name="Wu L."/>
            <person name="Ma J."/>
        </authorList>
    </citation>
    <scope>NUCLEOTIDE SEQUENCE [LARGE SCALE GENOMIC DNA]</scope>
    <source>
        <strain evidence="15">JCM 17925</strain>
    </source>
</reference>
<feature type="transmembrane region" description="Helical" evidence="11">
    <location>
        <begin position="732"/>
        <end position="755"/>
    </location>
</feature>
<dbReference type="PANTHER" id="PTHR43065:SF46">
    <property type="entry name" value="C4-DICARBOXYLATE TRANSPORT SENSOR PROTEIN DCTB"/>
    <property type="match status" value="1"/>
</dbReference>
<keyword evidence="15" id="KW-1185">Reference proteome</keyword>
<dbReference type="Pfam" id="PF02518">
    <property type="entry name" value="HATPase_c"/>
    <property type="match status" value="1"/>
</dbReference>
<dbReference type="InterPro" id="IPR005467">
    <property type="entry name" value="His_kinase_dom"/>
</dbReference>
<feature type="transmembrane region" description="Helical" evidence="11">
    <location>
        <begin position="245"/>
        <end position="262"/>
    </location>
</feature>
<keyword evidence="8" id="KW-0067">ATP-binding</keyword>
<feature type="transmembrane region" description="Helical" evidence="11">
    <location>
        <begin position="767"/>
        <end position="786"/>
    </location>
</feature>
<protein>
    <recommendedName>
        <fullName evidence="3">histidine kinase</fullName>
        <ecNumber evidence="3">2.7.13.3</ecNumber>
    </recommendedName>
</protein>
<keyword evidence="11" id="KW-0812">Transmembrane</keyword>
<keyword evidence="5" id="KW-0808">Transferase</keyword>
<evidence type="ECO:0000313" key="14">
    <source>
        <dbReference type="EMBL" id="GAA4401796.1"/>
    </source>
</evidence>
<dbReference type="PANTHER" id="PTHR43065">
    <property type="entry name" value="SENSOR HISTIDINE KINASE"/>
    <property type="match status" value="1"/>
</dbReference>
<dbReference type="Proteomes" id="UP001500936">
    <property type="component" value="Unassembled WGS sequence"/>
</dbReference>
<dbReference type="InterPro" id="IPR003660">
    <property type="entry name" value="HAMP_dom"/>
</dbReference>
<dbReference type="CDD" id="cd00082">
    <property type="entry name" value="HisKA"/>
    <property type="match status" value="1"/>
</dbReference>
<dbReference type="InterPro" id="IPR003594">
    <property type="entry name" value="HATPase_dom"/>
</dbReference>
<gene>
    <name evidence="14" type="ORF">GCM10023187_16320</name>
</gene>
<dbReference type="PROSITE" id="PS50109">
    <property type="entry name" value="HIS_KIN"/>
    <property type="match status" value="1"/>
</dbReference>
<dbReference type="Gene3D" id="3.30.565.10">
    <property type="entry name" value="Histidine kinase-like ATPase, C-terminal domain"/>
    <property type="match status" value="1"/>
</dbReference>
<keyword evidence="4" id="KW-0597">Phosphoprotein</keyword>
<sequence length="1250" mass="142763">MPKQHYRYLFLILSAMFLLLSAVHYVWLDRGVGGDAGIQYMLTVQDRVLKSLEHSRQDLDTLEQRLKKQTTVSLASLYFPAQFPCYVFRNGQLVFWSDHRFVPDYQALSAVESRPTVVDFYQGQYLVSRRQVQYADQTYDLVSLINLYRRYQKSNSYLRSGYNPDIFVNDPEAISRKKQDQYQNIFDAAPAFLFSVYPPQTNAFRHHFASPESLLLALAGVLLLGLSVIRQIGYLRQRRRPAQGFLWLVGYLVALRAFLLYFDIPFVFSNPEVFNPKHFSSFLTPSLGDLLINISMVAIGLFYLSSTYFRFRAYQYLLHQSPAVQTSLSVVCVVLSYLVFYLCYKQLITICANPAFTFDITLSIRVTALKTLGLLIIVGIAIIYFLVMHLLSSLFIRFNKPVISGLIWFAAGTGLALPGWFWLNRSAEPVWLLNSVYFVILYLARFPHSLYRFRYQTSLYLICSALICALLPAYVLFDQGLRNESFVKQEFGRRLLNTNDELGELMLNKAKKAIAGDFLIQHSLLNDALFARERIQQQVKSVILDRYFDTYDVQVLAFDAWGEPLDKVADEESYATLMTRYHQPRYQTLYPELFLVNESAGDFARHYISFVPVELAGRGVVGYVVLLLKKLSGIPKSVYKELLAENNLIQTDESHEFSYALLAPDQRILHNSGQFAYEGNGAGRWFGNPILYKQGIIANGYKHLGLIGKDDRRVVVSSPYHPFYTLFTNFSFLFLLLVLTVSAVIIYYAITYGLSQFSINYTTRIQLMLNIAFFMPLLLVITISLSNIKANSTQEQELTYIKGTSQMALVMKSFLEEYRQGKRSLASLEEKIKTISREADLDVNLFDSQGRLFTTTRPIIYEKRHLSRYINPEAYLRLVEHNEGGILLSESLGKKEYYTAYVPLKATTGSSMGVLSIPYFLARPEFDRRIIAITTSALNVFTLLFLLFLVLSYFAAHLLTKPLQILTQKIRRTNLNKLNEPLRWKSDDEIGLLISEYNRMLIKLEENKQALAQSEKVSAWQEMAKQVAHEIKNPLTPMKLTLQHLQRKIADPNAGSHQLFRQTFESLLDQIDNISDIATSFSDFAKMPMPRNELFDLTPVVTKVVDLYTEDTKMHIYRQITPLPVMVRGDRQLMSRILTNLILNGIQSVPAGRIPQITVRLYTDTANAHLEVHDNGAGIPKAIHHKVFLPNFSTKQNGSGLGLAIARRGVEHAGGSIWFDSEETIGTSFFINLPQVLVVPPLNGQSKAPI</sequence>